<reference evidence="1" key="1">
    <citation type="submission" date="2023-03" db="EMBL/GenBank/DDBJ databases">
        <title>Chromosome-level genomes of two armyworms, Mythimna separata and Mythimna loreyi, provide insights into the biosynthesis and reception of sex pheromones.</title>
        <authorList>
            <person name="Zhao H."/>
        </authorList>
    </citation>
    <scope>NUCLEOTIDE SEQUENCE</scope>
    <source>
        <strain evidence="1">BeijingLab</strain>
    </source>
</reference>
<comment type="caution">
    <text evidence="1">The sequence shown here is derived from an EMBL/GenBank/DDBJ whole genome shotgun (WGS) entry which is preliminary data.</text>
</comment>
<keyword evidence="2" id="KW-1185">Reference proteome</keyword>
<dbReference type="Proteomes" id="UP001231649">
    <property type="component" value="Chromosome 11"/>
</dbReference>
<evidence type="ECO:0000313" key="2">
    <source>
        <dbReference type="Proteomes" id="UP001231649"/>
    </source>
</evidence>
<organism evidence="1 2">
    <name type="scientific">Mythimna loreyi</name>
    <dbReference type="NCBI Taxonomy" id="667449"/>
    <lineage>
        <taxon>Eukaryota</taxon>
        <taxon>Metazoa</taxon>
        <taxon>Ecdysozoa</taxon>
        <taxon>Arthropoda</taxon>
        <taxon>Hexapoda</taxon>
        <taxon>Insecta</taxon>
        <taxon>Pterygota</taxon>
        <taxon>Neoptera</taxon>
        <taxon>Endopterygota</taxon>
        <taxon>Lepidoptera</taxon>
        <taxon>Glossata</taxon>
        <taxon>Ditrysia</taxon>
        <taxon>Noctuoidea</taxon>
        <taxon>Noctuidae</taxon>
        <taxon>Noctuinae</taxon>
        <taxon>Hadenini</taxon>
        <taxon>Mythimna</taxon>
    </lineage>
</organism>
<dbReference type="EMBL" id="CM056787">
    <property type="protein sequence ID" value="KAJ8733402.1"/>
    <property type="molecule type" value="Genomic_DNA"/>
</dbReference>
<accession>A0ACC2R7C9</accession>
<protein>
    <submittedName>
        <fullName evidence="1">Uncharacterized protein</fullName>
    </submittedName>
</protein>
<evidence type="ECO:0000313" key="1">
    <source>
        <dbReference type="EMBL" id="KAJ8733402.1"/>
    </source>
</evidence>
<name>A0ACC2R7C9_9NEOP</name>
<proteinExistence type="predicted"/>
<sequence length="205" mass="23785">MRRTDRTPLPAKSALYCCEDHFDIETDMKDYKKYKMLGGKLRLKQGVVPHKFACQQMKKDIILIKLPVNKKQKQIELFEKALNTKIKPENITEVPVEFIKCEPIDKTETDSIGGPKIKCETTDTDEKNPVGGMKIKCEQIDIDETNPVGDQFYLNSRFIERRNDDEEKMAPAETSVTRIHYAKHNSKLRFKTVQQEKKMMAKTSK</sequence>
<gene>
    <name evidence="1" type="ORF">PYW08_001700</name>
</gene>